<feature type="compositionally biased region" description="Low complexity" evidence="9">
    <location>
        <begin position="482"/>
        <end position="491"/>
    </location>
</feature>
<feature type="transmembrane region" description="Helical" evidence="10">
    <location>
        <begin position="291"/>
        <end position="312"/>
    </location>
</feature>
<evidence type="ECO:0000256" key="5">
    <source>
        <dbReference type="ARBA" id="ARBA00022970"/>
    </source>
</evidence>
<feature type="transmembrane region" description="Helical" evidence="10">
    <location>
        <begin position="324"/>
        <end position="343"/>
    </location>
</feature>
<sequence length="1020" mass="114589">MFLVHSASNTKRRTYAGLAFHAYGKPGKALVELSMIGLMLGTCIAFYVVIADLGSSFFARLLGLQVTFTVRVVLLIAVSLFIVLPLSLQRNLMSSIQSFSAMALMFYTLFMFTIVLSSFKHGLLTGQWLNRVIYVRWDGVFRCIPICGMAFACQSQVLPTYDSLDEPSVKRMSTIFTSSLKVVTTFYITVGFFGYVSFTEVIEGNVLMNFPSNLVTEMIRVGFMMSVAVGFPMMILPCRQAINTMLFEQQQKDGTFAAGGYMPPLRFKCITLCIVFGTMMGGILIPNVETILGLTGATMGSLICFICPALIYKKIMKNAWTAQLVLWVGLGILLISTFTTLSISSNEPQKSKGPLVSPPKEEQLSILGPPELPVGVKNPELDPVEKPDLLKPPIEVEQPKEKVPAEPPQIKVPVKENELKIEEEVQLDRPGAGVAVPDGEAHRHEPPIPHDRVQVDASKNQEELNEEKKQPVIDGAEEELLAEQGAGQAQEAEQESIKEEEPKKQEVAKKVVDDDQHAVNEVLDKPEKPEDQKNVDPVVVVRKEAENLPLVKEQRENEAPAEKKPEEPEPQPEKSKEQIPVQEHKDEKVPDGKDGGAKDGDGDNMEEGQLDHAVLLQVIKEQQKQQKRLLDQQEKLLAVIEEQHKEIHQIKDGEEEPKAELKKMHVGQEENDAAVVEEHMEVNQIKEEVEPKAAAGEGAGEVVQKQPDVLEEMGKPKDAVMQDQREPVNNAEAEAVDPVVGLSQNGLESVQEGGGLFSKQEELPPKNDAAPVDRELGARGVPLRQRDPDQPIVNPDALAEEEERVKQKLVQLEAEKERIEKERLEQGRIEKEVQARVERERKERERREQLAREQELELVRQEKERLERERLEAERHKQEREKTEKEIMERAEKEKRVLEHQERLDQLQQVIDAKKAAEKNDAPKEEHPPEPKKIGGRDLKENVIPQAEEKVKVEKRSREDGGMDLRRRRREVNSQGGGLDPLLDLGGSDLHAALEGRLMAGVQVHTRQLKQTFQSQEDED</sequence>
<name>A0A5A9PTC2_9TELE</name>
<keyword evidence="8" id="KW-0175">Coiled coil</keyword>
<evidence type="ECO:0000256" key="3">
    <source>
        <dbReference type="ARBA" id="ARBA00022448"/>
    </source>
</evidence>
<feature type="compositionally biased region" description="Basic and acidic residues" evidence="9">
    <location>
        <begin position="495"/>
        <end position="534"/>
    </location>
</feature>
<feature type="transmembrane region" description="Helical" evidence="10">
    <location>
        <begin position="265"/>
        <end position="285"/>
    </location>
</feature>
<feature type="transmembrane region" description="Helical" evidence="10">
    <location>
        <begin position="62"/>
        <end position="87"/>
    </location>
</feature>
<feature type="region of interest" description="Disordered" evidence="9">
    <location>
        <begin position="750"/>
        <end position="803"/>
    </location>
</feature>
<organism evidence="12 13">
    <name type="scientific">Triplophysa tibetana</name>
    <dbReference type="NCBI Taxonomy" id="1572043"/>
    <lineage>
        <taxon>Eukaryota</taxon>
        <taxon>Metazoa</taxon>
        <taxon>Chordata</taxon>
        <taxon>Craniata</taxon>
        <taxon>Vertebrata</taxon>
        <taxon>Euteleostomi</taxon>
        <taxon>Actinopterygii</taxon>
        <taxon>Neopterygii</taxon>
        <taxon>Teleostei</taxon>
        <taxon>Ostariophysi</taxon>
        <taxon>Cypriniformes</taxon>
        <taxon>Nemacheilidae</taxon>
        <taxon>Triplophysa</taxon>
    </lineage>
</organism>
<feature type="compositionally biased region" description="Basic and acidic residues" evidence="9">
    <location>
        <begin position="413"/>
        <end position="427"/>
    </location>
</feature>
<feature type="compositionally biased region" description="Basic and acidic residues" evidence="9">
    <location>
        <begin position="379"/>
        <end position="389"/>
    </location>
</feature>
<keyword evidence="7 10" id="KW-0472">Membrane</keyword>
<feature type="transmembrane region" description="Helical" evidence="10">
    <location>
        <begin position="218"/>
        <end position="236"/>
    </location>
</feature>
<feature type="region of interest" description="Disordered" evidence="9">
    <location>
        <begin position="827"/>
        <end position="887"/>
    </location>
</feature>
<keyword evidence="13" id="KW-1185">Reference proteome</keyword>
<evidence type="ECO:0000256" key="7">
    <source>
        <dbReference type="ARBA" id="ARBA00023136"/>
    </source>
</evidence>
<dbReference type="EMBL" id="SOYY01000001">
    <property type="protein sequence ID" value="KAA0725005.1"/>
    <property type="molecule type" value="Genomic_DNA"/>
</dbReference>
<feature type="region of interest" description="Disordered" evidence="9">
    <location>
        <begin position="345"/>
        <end position="609"/>
    </location>
</feature>
<feature type="transmembrane region" description="Helical" evidence="10">
    <location>
        <begin position="99"/>
        <end position="119"/>
    </location>
</feature>
<evidence type="ECO:0000256" key="10">
    <source>
        <dbReference type="SAM" id="Phobius"/>
    </source>
</evidence>
<evidence type="ECO:0000256" key="4">
    <source>
        <dbReference type="ARBA" id="ARBA00022692"/>
    </source>
</evidence>
<evidence type="ECO:0000256" key="6">
    <source>
        <dbReference type="ARBA" id="ARBA00022989"/>
    </source>
</evidence>
<dbReference type="PANTHER" id="PTHR22950:SF646">
    <property type="entry name" value="SODIUM-COUPLED NEUTRAL AMINO ACID TRANSPORTER 10-RELATED"/>
    <property type="match status" value="1"/>
</dbReference>
<keyword evidence="4 10" id="KW-0812">Transmembrane</keyword>
<evidence type="ECO:0000256" key="1">
    <source>
        <dbReference type="ARBA" id="ARBA00004141"/>
    </source>
</evidence>
<feature type="transmembrane region" description="Helical" evidence="10">
    <location>
        <begin position="29"/>
        <end position="50"/>
    </location>
</feature>
<accession>A0A5A9PTC2</accession>
<gene>
    <name evidence="12" type="ORF">E1301_Tti010619</name>
</gene>
<keyword evidence="5" id="KW-0029">Amino-acid transport</keyword>
<evidence type="ECO:0000256" key="2">
    <source>
        <dbReference type="ARBA" id="ARBA00008066"/>
    </source>
</evidence>
<comment type="caution">
    <text evidence="12">The sequence shown here is derived from an EMBL/GenBank/DDBJ whole genome shotgun (WGS) entry which is preliminary data.</text>
</comment>
<evidence type="ECO:0000313" key="13">
    <source>
        <dbReference type="Proteomes" id="UP000324632"/>
    </source>
</evidence>
<reference evidence="12 13" key="1">
    <citation type="journal article" date="2019" name="Mol. Ecol. Resour.">
        <title>Chromosome-level genome assembly of Triplophysa tibetana, a fish adapted to the harsh high-altitude environment of the Tibetan Plateau.</title>
        <authorList>
            <person name="Yang X."/>
            <person name="Liu H."/>
            <person name="Ma Z."/>
            <person name="Zou Y."/>
            <person name="Zou M."/>
            <person name="Mao Y."/>
            <person name="Li X."/>
            <person name="Wang H."/>
            <person name="Chen T."/>
            <person name="Wang W."/>
            <person name="Yang R."/>
        </authorList>
    </citation>
    <scope>NUCLEOTIDE SEQUENCE [LARGE SCALE GENOMIC DNA]</scope>
    <source>
        <strain evidence="12">TTIB1903HZAU</strain>
        <tissue evidence="12">Muscle</tissue>
    </source>
</reference>
<feature type="region of interest" description="Disordered" evidence="9">
    <location>
        <begin position="908"/>
        <end position="983"/>
    </location>
</feature>
<evidence type="ECO:0000256" key="9">
    <source>
        <dbReference type="SAM" id="MobiDB-lite"/>
    </source>
</evidence>
<comment type="subcellular location">
    <subcellularLocation>
        <location evidence="1">Membrane</location>
        <topology evidence="1">Multi-pass membrane protein</topology>
    </subcellularLocation>
</comment>
<dbReference type="GO" id="GO:0015179">
    <property type="term" value="F:L-amino acid transmembrane transporter activity"/>
    <property type="evidence" value="ECO:0007669"/>
    <property type="project" value="TreeGrafter"/>
</dbReference>
<dbReference type="Pfam" id="PF01490">
    <property type="entry name" value="Aa_trans"/>
    <property type="match status" value="1"/>
</dbReference>
<keyword evidence="3" id="KW-0813">Transport</keyword>
<dbReference type="AlphaFoldDB" id="A0A5A9PTC2"/>
<feature type="compositionally biased region" description="Basic and acidic residues" evidence="9">
    <location>
        <begin position="759"/>
        <end position="777"/>
    </location>
</feature>
<evidence type="ECO:0000259" key="11">
    <source>
        <dbReference type="Pfam" id="PF01490"/>
    </source>
</evidence>
<feature type="compositionally biased region" description="Basic and acidic residues" evidence="9">
    <location>
        <begin position="912"/>
        <end position="965"/>
    </location>
</feature>
<comment type="similarity">
    <text evidence="2">Belongs to the amino acid/polyamine transporter 2 family.</text>
</comment>
<proteinExistence type="inferred from homology"/>
<dbReference type="Proteomes" id="UP000324632">
    <property type="component" value="Chromosome 1"/>
</dbReference>
<feature type="coiled-coil region" evidence="8">
    <location>
        <begin position="616"/>
        <end position="643"/>
    </location>
</feature>
<evidence type="ECO:0000256" key="8">
    <source>
        <dbReference type="SAM" id="Coils"/>
    </source>
</evidence>
<dbReference type="GO" id="GO:0016020">
    <property type="term" value="C:membrane"/>
    <property type="evidence" value="ECO:0007669"/>
    <property type="project" value="UniProtKB-SubCell"/>
</dbReference>
<feature type="domain" description="Amino acid transporter transmembrane" evidence="11">
    <location>
        <begin position="8"/>
        <end position="328"/>
    </location>
</feature>
<keyword evidence="6 10" id="KW-1133">Transmembrane helix</keyword>
<dbReference type="PANTHER" id="PTHR22950">
    <property type="entry name" value="AMINO ACID TRANSPORTER"/>
    <property type="match status" value="1"/>
</dbReference>
<feature type="transmembrane region" description="Helical" evidence="10">
    <location>
        <begin position="179"/>
        <end position="198"/>
    </location>
</feature>
<feature type="compositionally biased region" description="Basic and acidic residues" evidence="9">
    <location>
        <begin position="541"/>
        <end position="601"/>
    </location>
</feature>
<dbReference type="InterPro" id="IPR013057">
    <property type="entry name" value="AA_transpt_TM"/>
</dbReference>
<feature type="compositionally biased region" description="Basic and acidic residues" evidence="9">
    <location>
        <begin position="439"/>
        <end position="471"/>
    </location>
</feature>
<evidence type="ECO:0000313" key="12">
    <source>
        <dbReference type="EMBL" id="KAA0725005.1"/>
    </source>
</evidence>
<protein>
    <submittedName>
        <fullName evidence="12">Putative sodium-coupled neutral amino acid transporter 10</fullName>
    </submittedName>
</protein>